<dbReference type="AlphaFoldDB" id="A0AAP0NGP1"/>
<evidence type="ECO:0000313" key="3">
    <source>
        <dbReference type="EMBL" id="KAK9272393.1"/>
    </source>
</evidence>
<gene>
    <name evidence="3" type="ORF">L1049_002765</name>
</gene>
<feature type="coiled-coil region" evidence="1">
    <location>
        <begin position="62"/>
        <end position="91"/>
    </location>
</feature>
<organism evidence="3 4">
    <name type="scientific">Liquidambar formosana</name>
    <name type="common">Formosan gum</name>
    <dbReference type="NCBI Taxonomy" id="63359"/>
    <lineage>
        <taxon>Eukaryota</taxon>
        <taxon>Viridiplantae</taxon>
        <taxon>Streptophyta</taxon>
        <taxon>Embryophyta</taxon>
        <taxon>Tracheophyta</taxon>
        <taxon>Spermatophyta</taxon>
        <taxon>Magnoliopsida</taxon>
        <taxon>eudicotyledons</taxon>
        <taxon>Gunneridae</taxon>
        <taxon>Pentapetalae</taxon>
        <taxon>Saxifragales</taxon>
        <taxon>Altingiaceae</taxon>
        <taxon>Liquidambar</taxon>
    </lineage>
</organism>
<keyword evidence="2" id="KW-0732">Signal</keyword>
<dbReference type="EMBL" id="JBBPBK010000013">
    <property type="protein sequence ID" value="KAK9272393.1"/>
    <property type="molecule type" value="Genomic_DNA"/>
</dbReference>
<dbReference type="InterPro" id="IPR037818">
    <property type="entry name" value="TAF8"/>
</dbReference>
<dbReference type="PANTHER" id="PTHR46338:SF19">
    <property type="entry name" value="TRANSCRIPTION INITIATION FACTOR TFIID SUBUNIT 8"/>
    <property type="match status" value="1"/>
</dbReference>
<evidence type="ECO:0000256" key="2">
    <source>
        <dbReference type="SAM" id="SignalP"/>
    </source>
</evidence>
<name>A0AAP0NGP1_LIQFO</name>
<protein>
    <submittedName>
        <fullName evidence="3">Uncharacterized protein</fullName>
    </submittedName>
</protein>
<comment type="caution">
    <text evidence="3">The sequence shown here is derived from an EMBL/GenBank/DDBJ whole genome shotgun (WGS) entry which is preliminary data.</text>
</comment>
<feature type="signal peptide" evidence="2">
    <location>
        <begin position="1"/>
        <end position="24"/>
    </location>
</feature>
<proteinExistence type="predicted"/>
<dbReference type="PANTHER" id="PTHR46338">
    <property type="entry name" value="TRANSCRIPTION INITIATION FACTOR TFIID SUBUNIT 8"/>
    <property type="match status" value="1"/>
</dbReference>
<feature type="chain" id="PRO_5043032888" evidence="2">
    <location>
        <begin position="25"/>
        <end position="257"/>
    </location>
</feature>
<keyword evidence="4" id="KW-1185">Reference proteome</keyword>
<reference evidence="3 4" key="1">
    <citation type="journal article" date="2024" name="Plant J.">
        <title>Genome sequences and population genomics reveal climatic adaptation and genomic divergence between two closely related sweetgum species.</title>
        <authorList>
            <person name="Xu W.Q."/>
            <person name="Ren C.Q."/>
            <person name="Zhang X.Y."/>
            <person name="Comes H.P."/>
            <person name="Liu X.H."/>
            <person name="Li Y.G."/>
            <person name="Kettle C.J."/>
            <person name="Jalonen R."/>
            <person name="Gaisberger H."/>
            <person name="Ma Y.Z."/>
            <person name="Qiu Y.X."/>
        </authorList>
    </citation>
    <scope>NUCLEOTIDE SEQUENCE [LARGE SCALE GENOMIC DNA]</scope>
    <source>
        <strain evidence="3">Hangzhou</strain>
    </source>
</reference>
<sequence>MLISLRRSPLLMMSHIFLLSGSGSQRQVFCKLGKSLLVNTSPLGCLHSLIPTLMFSHPHQMIEATDGHMDRIEQEREQRKEERLLLNLQQRLACNGSEGPSSVDPGDAAKAKRAADSNPFLAVPLQFGEKEVSPVVFPAKVSNEAVLENHAVENHVGKNHISVLETFAPAIEAMKSSLCDSEDGVEKGLLNRRPAVQFKIGIGKKSLGAAMDLSLQNKGVKKITSWLGKDNEKDDKKRRAEQILKETMENPQELAQL</sequence>
<evidence type="ECO:0000256" key="1">
    <source>
        <dbReference type="SAM" id="Coils"/>
    </source>
</evidence>
<accession>A0AAP0NGP1</accession>
<dbReference type="GO" id="GO:0005669">
    <property type="term" value="C:transcription factor TFIID complex"/>
    <property type="evidence" value="ECO:0007669"/>
    <property type="project" value="InterPro"/>
</dbReference>
<keyword evidence="1" id="KW-0175">Coiled coil</keyword>
<dbReference type="Proteomes" id="UP001415857">
    <property type="component" value="Unassembled WGS sequence"/>
</dbReference>
<evidence type="ECO:0000313" key="4">
    <source>
        <dbReference type="Proteomes" id="UP001415857"/>
    </source>
</evidence>